<accession>A0A932FX90</accession>
<protein>
    <submittedName>
        <fullName evidence="1">DsrE family protein</fullName>
    </submittedName>
</protein>
<dbReference type="SUPFAM" id="SSF75169">
    <property type="entry name" value="DsrEFH-like"/>
    <property type="match status" value="1"/>
</dbReference>
<dbReference type="Pfam" id="PF02635">
    <property type="entry name" value="DsrE"/>
    <property type="match status" value="1"/>
</dbReference>
<proteinExistence type="predicted"/>
<dbReference type="Gene3D" id="3.40.1260.10">
    <property type="entry name" value="DsrEFH-like"/>
    <property type="match status" value="1"/>
</dbReference>
<name>A0A932FX90_UNCTE</name>
<gene>
    <name evidence="1" type="ORF">HYY20_00090</name>
</gene>
<reference evidence="1" key="1">
    <citation type="submission" date="2020-07" db="EMBL/GenBank/DDBJ databases">
        <title>Huge and variable diversity of episymbiotic CPR bacteria and DPANN archaea in groundwater ecosystems.</title>
        <authorList>
            <person name="He C.Y."/>
            <person name="Keren R."/>
            <person name="Whittaker M."/>
            <person name="Farag I.F."/>
            <person name="Doudna J."/>
            <person name="Cate J.H.D."/>
            <person name="Banfield J.F."/>
        </authorList>
    </citation>
    <scope>NUCLEOTIDE SEQUENCE</scope>
    <source>
        <strain evidence="1">NC_groundwater_672_Ag_B-0.1um_62_36</strain>
    </source>
</reference>
<sequence>MEQALEEREEKRISILIRKTPFNTARNSEALRMGLGLTLRDDRVQLLFVEDGVYSLIEAHPELIGSPGLRRHLETLQELDCPLIAEKESLDQRRLNPPPPPIEVRSRQEVALLLAQSDIVISY</sequence>
<dbReference type="AlphaFoldDB" id="A0A932FX90"/>
<dbReference type="InterPro" id="IPR027396">
    <property type="entry name" value="DsrEFH-like"/>
</dbReference>
<evidence type="ECO:0000313" key="1">
    <source>
        <dbReference type="EMBL" id="MBI2875264.1"/>
    </source>
</evidence>
<dbReference type="EMBL" id="JACPRF010000003">
    <property type="protein sequence ID" value="MBI2875264.1"/>
    <property type="molecule type" value="Genomic_DNA"/>
</dbReference>
<evidence type="ECO:0000313" key="2">
    <source>
        <dbReference type="Proteomes" id="UP000769766"/>
    </source>
</evidence>
<organism evidence="1 2">
    <name type="scientific">Tectimicrobiota bacterium</name>
    <dbReference type="NCBI Taxonomy" id="2528274"/>
    <lineage>
        <taxon>Bacteria</taxon>
        <taxon>Pseudomonadati</taxon>
        <taxon>Nitrospinota/Tectimicrobiota group</taxon>
        <taxon>Candidatus Tectimicrobiota</taxon>
    </lineage>
</organism>
<dbReference type="Proteomes" id="UP000769766">
    <property type="component" value="Unassembled WGS sequence"/>
</dbReference>
<dbReference type="InterPro" id="IPR003787">
    <property type="entry name" value="Sulphur_relay_DsrE/F-like"/>
</dbReference>
<comment type="caution">
    <text evidence="1">The sequence shown here is derived from an EMBL/GenBank/DDBJ whole genome shotgun (WGS) entry which is preliminary data.</text>
</comment>